<dbReference type="KEGG" id="bpg:Bathy09g01410"/>
<sequence>MQWRFAREKRKEESVRPVSRVKRTGTKLVRNVAARTQNANESLYGGSNAELRTEQREQLPDVIPPRKYERAYLCFPLSLSLSVSLCLFLSLTNARAQKKIEQEVERFLKSESATTSCSLVERIARTSGPAICRASNSNDYIYSRFKGTGLTLIGFERRPTKRSIREFF</sequence>
<accession>K8F3F1</accession>
<evidence type="ECO:0000313" key="2">
    <source>
        <dbReference type="Proteomes" id="UP000198341"/>
    </source>
</evidence>
<dbReference type="EMBL" id="FO082270">
    <property type="protein sequence ID" value="CCO66823.1"/>
    <property type="molecule type" value="Genomic_DNA"/>
</dbReference>
<reference evidence="1 2" key="1">
    <citation type="submission" date="2011-10" db="EMBL/GenBank/DDBJ databases">
        <authorList>
            <person name="Genoscope - CEA"/>
        </authorList>
    </citation>
    <scope>NUCLEOTIDE SEQUENCE [LARGE SCALE GENOMIC DNA]</scope>
    <source>
        <strain evidence="1 2">RCC 1105</strain>
    </source>
</reference>
<evidence type="ECO:0000313" key="1">
    <source>
        <dbReference type="EMBL" id="CCO66823.1"/>
    </source>
</evidence>
<proteinExistence type="predicted"/>
<keyword evidence="2" id="KW-1185">Reference proteome</keyword>
<dbReference type="RefSeq" id="XP_007511263.1">
    <property type="nucleotide sequence ID" value="XM_007511201.1"/>
</dbReference>
<protein>
    <submittedName>
        <fullName evidence="1">Uncharacterized protein</fullName>
    </submittedName>
</protein>
<dbReference type="Proteomes" id="UP000198341">
    <property type="component" value="Chromosome 9"/>
</dbReference>
<organism evidence="1 2">
    <name type="scientific">Bathycoccus prasinos</name>
    <dbReference type="NCBI Taxonomy" id="41875"/>
    <lineage>
        <taxon>Eukaryota</taxon>
        <taxon>Viridiplantae</taxon>
        <taxon>Chlorophyta</taxon>
        <taxon>Mamiellophyceae</taxon>
        <taxon>Mamiellales</taxon>
        <taxon>Bathycoccaceae</taxon>
        <taxon>Bathycoccus</taxon>
    </lineage>
</organism>
<name>K8F3F1_9CHLO</name>
<dbReference type="AlphaFoldDB" id="K8F3F1"/>
<dbReference type="GeneID" id="19013648"/>
<gene>
    <name evidence="1" type="ORF">Bathy09g01410</name>
</gene>